<dbReference type="AlphaFoldDB" id="A0A0R1WNG9"/>
<dbReference type="eggNOG" id="COG1085">
    <property type="taxonomic scope" value="Bacteria"/>
</dbReference>
<keyword evidence="3" id="KW-0548">Nucleotidyltransferase</keyword>
<dbReference type="EMBL" id="AZGD01000090">
    <property type="protein sequence ID" value="KRM18981.1"/>
    <property type="molecule type" value="Genomic_DNA"/>
</dbReference>
<protein>
    <submittedName>
        <fullName evidence="3">Galactose-1-phosphate uridylyltransferase</fullName>
    </submittedName>
</protein>
<dbReference type="Proteomes" id="UP000051054">
    <property type="component" value="Unassembled WGS sequence"/>
</dbReference>
<dbReference type="SUPFAM" id="SSF54197">
    <property type="entry name" value="HIT-like"/>
    <property type="match status" value="1"/>
</dbReference>
<dbReference type="PIRSF" id="PIRSF031505">
    <property type="entry name" value="GalT_short"/>
    <property type="match status" value="1"/>
</dbReference>
<comment type="caution">
    <text evidence="3">The sequence shown here is derived from an EMBL/GenBank/DDBJ whole genome shotgun (WGS) entry which is preliminary data.</text>
</comment>
<dbReference type="STRING" id="1423755.FC40_GL000770"/>
<feature type="domain" description="DUF4931" evidence="2">
    <location>
        <begin position="135"/>
        <end position="250"/>
    </location>
</feature>
<evidence type="ECO:0000259" key="2">
    <source>
        <dbReference type="Pfam" id="PF20956"/>
    </source>
</evidence>
<dbReference type="InterPro" id="IPR049285">
    <property type="entry name" value="DUF4931_C"/>
</dbReference>
<evidence type="ECO:0000313" key="3">
    <source>
        <dbReference type="EMBL" id="KRM18981.1"/>
    </source>
</evidence>
<dbReference type="GO" id="GO:0016779">
    <property type="term" value="F:nucleotidyltransferase activity"/>
    <property type="evidence" value="ECO:0007669"/>
    <property type="project" value="UniProtKB-KW"/>
</dbReference>
<dbReference type="OrthoDB" id="1803128at2"/>
<dbReference type="InterPro" id="IPR012361">
    <property type="entry name" value="GalT_short"/>
</dbReference>
<keyword evidence="3" id="KW-0808">Transferase</keyword>
<dbReference type="Pfam" id="PF16285">
    <property type="entry name" value="DUF4931_N"/>
    <property type="match status" value="1"/>
</dbReference>
<feature type="domain" description="DUF4931" evidence="1">
    <location>
        <begin position="8"/>
        <end position="131"/>
    </location>
</feature>
<dbReference type="InterPro" id="IPR036265">
    <property type="entry name" value="HIT-like_sf"/>
</dbReference>
<dbReference type="Pfam" id="PF20956">
    <property type="entry name" value="DUF4931_C"/>
    <property type="match status" value="1"/>
</dbReference>
<dbReference type="InterPro" id="IPR046322">
    <property type="entry name" value="DUF4931"/>
</dbReference>
<proteinExistence type="predicted"/>
<name>A0A0R1WNG9_9LACO</name>
<reference evidence="3 4" key="1">
    <citation type="journal article" date="2015" name="Genome Announc.">
        <title>Expanding the biotechnology potential of lactobacilli through comparative genomics of 213 strains and associated genera.</title>
        <authorList>
            <person name="Sun Z."/>
            <person name="Harris H.M."/>
            <person name="McCann A."/>
            <person name="Guo C."/>
            <person name="Argimon S."/>
            <person name="Zhang W."/>
            <person name="Yang X."/>
            <person name="Jeffery I.B."/>
            <person name="Cooney J.C."/>
            <person name="Kagawa T.F."/>
            <person name="Liu W."/>
            <person name="Song Y."/>
            <person name="Salvetti E."/>
            <person name="Wrobel A."/>
            <person name="Rasinkangas P."/>
            <person name="Parkhill J."/>
            <person name="Rea M.C."/>
            <person name="O'Sullivan O."/>
            <person name="Ritari J."/>
            <person name="Douillard F.P."/>
            <person name="Paul Ross R."/>
            <person name="Yang R."/>
            <person name="Briner A.E."/>
            <person name="Felis G.E."/>
            <person name="de Vos W.M."/>
            <person name="Barrangou R."/>
            <person name="Klaenhammer T.R."/>
            <person name="Caufield P.W."/>
            <person name="Cui Y."/>
            <person name="Zhang H."/>
            <person name="O'Toole P.W."/>
        </authorList>
    </citation>
    <scope>NUCLEOTIDE SEQUENCE [LARGE SCALE GENOMIC DNA]</scope>
    <source>
        <strain evidence="3 4">DSM 18933</strain>
    </source>
</reference>
<dbReference type="PATRIC" id="fig|1423755.3.peg.823"/>
<dbReference type="Gene3D" id="3.30.428.10">
    <property type="entry name" value="HIT-like"/>
    <property type="match status" value="1"/>
</dbReference>
<gene>
    <name evidence="3" type="ORF">FC40_GL000770</name>
</gene>
<dbReference type="RefSeq" id="WP_025022047.1">
    <property type="nucleotide sequence ID" value="NZ_AZGD01000090.1"/>
</dbReference>
<evidence type="ECO:0000259" key="1">
    <source>
        <dbReference type="Pfam" id="PF16285"/>
    </source>
</evidence>
<sequence length="265" mass="30968">MKRKPLIFKLNVAKKKPENIRKKENKCPFCNREELTDIIAEKDDMIWLMNKFRTLEETTQTIIIESKKHLGDQSNYSIDENRKIIQFVLECWKKMEDTNKYRSVLLYKNFGPKSGGSLRHPHFQIVGLNEVDGYEEISSENFNGLVLLKNNEVEVNISKQPIAGFIEFNVKISQNTEAAQNQLADQIQNVVKYILSDSYYNGLYGSYNLFFYHDNGDIICKICPRNLVSPYFVGYKLSQVNFDESLETIKQGFLEYLREKENSNE</sequence>
<evidence type="ECO:0000313" key="4">
    <source>
        <dbReference type="Proteomes" id="UP000051054"/>
    </source>
</evidence>
<organism evidence="3 4">
    <name type="scientific">Ligilactobacillus hayakitensis DSM 18933 = JCM 14209</name>
    <dbReference type="NCBI Taxonomy" id="1423755"/>
    <lineage>
        <taxon>Bacteria</taxon>
        <taxon>Bacillati</taxon>
        <taxon>Bacillota</taxon>
        <taxon>Bacilli</taxon>
        <taxon>Lactobacillales</taxon>
        <taxon>Lactobacillaceae</taxon>
        <taxon>Ligilactobacillus</taxon>
    </lineage>
</organism>
<accession>A0A0R1WNG9</accession>
<keyword evidence="4" id="KW-1185">Reference proteome</keyword>